<dbReference type="GO" id="GO:0016301">
    <property type="term" value="F:kinase activity"/>
    <property type="evidence" value="ECO:0007669"/>
    <property type="project" value="UniProtKB-KW"/>
</dbReference>
<dbReference type="EMBL" id="FNXT01001350">
    <property type="protein sequence ID" value="SZX79056.1"/>
    <property type="molecule type" value="Genomic_DNA"/>
</dbReference>
<dbReference type="SUPFAM" id="SSF102405">
    <property type="entry name" value="MCP/YpsA-like"/>
    <property type="match status" value="1"/>
</dbReference>
<organism evidence="5 6">
    <name type="scientific">Tetradesmus obliquus</name>
    <name type="common">Green alga</name>
    <name type="synonym">Acutodesmus obliquus</name>
    <dbReference type="NCBI Taxonomy" id="3088"/>
    <lineage>
        <taxon>Eukaryota</taxon>
        <taxon>Viridiplantae</taxon>
        <taxon>Chlorophyta</taxon>
        <taxon>core chlorophytes</taxon>
        <taxon>Chlorophyceae</taxon>
        <taxon>CS clade</taxon>
        <taxon>Sphaeropleales</taxon>
        <taxon>Scenedesmaceae</taxon>
        <taxon>Tetradesmus</taxon>
    </lineage>
</organism>
<sequence length="681" mass="69183">MEAGWASDADDSPAEVVLLQPVALVDHLCAVDEATAHELANGQLGGSSRCTTEQLQQLLLQVGEFSCRAGGSASNVARGLASGFGVAAAVMGACGSDEWGSIWRASMKRSGVCTKRVITLTGATGRSVVLLAGGERSCRTCLDPQVSFPGRCLQPQQLQGAAWLFVSGYAAYQDGLLLQAVRMAEQLGVRVALDLASWEVMASLWGAMQEALLSGCIDLCFCNQEEARQLCELQQLQPADPETALCYLLQHCSTAVVTLGPHGCLAGSTDSSITSSSRRSSRAGSSTVSDAEAAAAAAAAAQGCGAGGGEAALAGAVIHRQPGVAGVEVVDVTGAGDMFAAGFLHGMLRGWSLQRCAEAACLSGAAAVQVLGADVGRAQLHWMHKRLLGPHAAAALAEAAGQVAREQLAAYGLVEKIGRGVAYFGSARVQPGSSIWQQTQQLARQVAQLLGSPTWTGGGPGLMQAASQGAAAAGGAVGGIRLQREAGTTVLSGTYLPEDAQVVCRHLSTRKSGLVQAGCAAGPADRTAFIFLPGGLGTMDELFELLTLMQLKKLPQLKATAAAAPAAAAAAGGRGCLAATQDAHSSGSGVAAAAAAAAAVPRGAAPVVLVDYDGFYQGFIQFVQGCEQHGMLRSEELKGVAVAASNAAVLQLLAEHYSLELPAELQQQAGAAPAAALLSSS</sequence>
<dbReference type="Proteomes" id="UP000256970">
    <property type="component" value="Unassembled WGS sequence"/>
</dbReference>
<keyword evidence="6" id="KW-1185">Reference proteome</keyword>
<evidence type="ECO:0000313" key="5">
    <source>
        <dbReference type="EMBL" id="SZX79056.1"/>
    </source>
</evidence>
<proteinExistence type="inferred from homology"/>
<comment type="similarity">
    <text evidence="1">Belongs to the carbohydrate kinase PfkB family.</text>
</comment>
<gene>
    <name evidence="5" type="ORF">BQ4739_LOCUS19349</name>
</gene>
<evidence type="ECO:0000259" key="4">
    <source>
        <dbReference type="Pfam" id="PF00294"/>
    </source>
</evidence>
<feature type="domain" description="Carbohydrate kinase PfkB" evidence="4">
    <location>
        <begin position="57"/>
        <end position="273"/>
    </location>
</feature>
<keyword evidence="3" id="KW-0418">Kinase</keyword>
<dbReference type="PANTHER" id="PTHR43320:SF1">
    <property type="entry name" value="OS01G0105900 PROTEIN"/>
    <property type="match status" value="1"/>
</dbReference>
<dbReference type="PROSITE" id="PS00584">
    <property type="entry name" value="PFKB_KINASES_2"/>
    <property type="match status" value="1"/>
</dbReference>
<evidence type="ECO:0000256" key="2">
    <source>
        <dbReference type="ARBA" id="ARBA00022679"/>
    </source>
</evidence>
<dbReference type="AlphaFoldDB" id="A0A383WQC1"/>
<dbReference type="InterPro" id="IPR052700">
    <property type="entry name" value="Carb_kinase_PfkB-like"/>
</dbReference>
<dbReference type="PANTHER" id="PTHR43320">
    <property type="entry name" value="SUGAR KINASE"/>
    <property type="match status" value="1"/>
</dbReference>
<dbReference type="CDD" id="cd01168">
    <property type="entry name" value="adenosine_kinase"/>
    <property type="match status" value="1"/>
</dbReference>
<accession>A0A383WQC1</accession>
<dbReference type="Gene3D" id="3.40.1190.20">
    <property type="match status" value="1"/>
</dbReference>
<keyword evidence="2" id="KW-0808">Transferase</keyword>
<dbReference type="SUPFAM" id="SSF53613">
    <property type="entry name" value="Ribokinase-like"/>
    <property type="match status" value="1"/>
</dbReference>
<dbReference type="Pfam" id="PF03641">
    <property type="entry name" value="Lysine_decarbox"/>
    <property type="match status" value="1"/>
</dbReference>
<dbReference type="InterPro" id="IPR029056">
    <property type="entry name" value="Ribokinase-like"/>
</dbReference>
<dbReference type="Gene3D" id="3.40.50.450">
    <property type="match status" value="1"/>
</dbReference>
<dbReference type="InterPro" id="IPR031100">
    <property type="entry name" value="LOG_fam"/>
</dbReference>
<protein>
    <recommendedName>
        <fullName evidence="4">Carbohydrate kinase PfkB domain-containing protein</fullName>
    </recommendedName>
</protein>
<evidence type="ECO:0000256" key="1">
    <source>
        <dbReference type="ARBA" id="ARBA00010688"/>
    </source>
</evidence>
<evidence type="ECO:0000256" key="3">
    <source>
        <dbReference type="ARBA" id="ARBA00022777"/>
    </source>
</evidence>
<dbReference type="InterPro" id="IPR002173">
    <property type="entry name" value="Carboh/pur_kinase_PfkB_CS"/>
</dbReference>
<dbReference type="STRING" id="3088.A0A383WQC1"/>
<dbReference type="Pfam" id="PF00294">
    <property type="entry name" value="PfkB"/>
    <property type="match status" value="2"/>
</dbReference>
<feature type="domain" description="Carbohydrate kinase PfkB" evidence="4">
    <location>
        <begin position="322"/>
        <end position="374"/>
    </location>
</feature>
<dbReference type="InterPro" id="IPR011611">
    <property type="entry name" value="PfkB_dom"/>
</dbReference>
<evidence type="ECO:0000313" key="6">
    <source>
        <dbReference type="Proteomes" id="UP000256970"/>
    </source>
</evidence>
<name>A0A383WQC1_TETOB</name>
<reference evidence="5 6" key="1">
    <citation type="submission" date="2016-10" db="EMBL/GenBank/DDBJ databases">
        <authorList>
            <person name="Cai Z."/>
        </authorList>
    </citation>
    <scope>NUCLEOTIDE SEQUENCE [LARGE SCALE GENOMIC DNA]</scope>
</reference>